<name>A0A1F5ENN7_9BACT</name>
<evidence type="ECO:0000256" key="1">
    <source>
        <dbReference type="ARBA" id="ARBA00001638"/>
    </source>
</evidence>
<sequence length="195" mass="23337">MKDLQNILKFTKLLNKFRQIERVIRSNGGDRLENDVEHSYQLTMLAWYIISTQKLDLNLDLVIKYSLVHDLVEIYAGDTYAHTTDRELKKSKIKREEDSLIKLESEFKEFPEIFELIKQYESKSDLEAKFIYALDKIEPILNIYTSSRKTWKEKNISIDMIIDIKKDKVKFDPEVEKLFYKIIETLKEEEKDLFN</sequence>
<dbReference type="SUPFAM" id="SSF109604">
    <property type="entry name" value="HD-domain/PDEase-like"/>
    <property type="match status" value="1"/>
</dbReference>
<organism evidence="9 10">
    <name type="scientific">Candidatus Campbellbacteria bacterium RIFCSPHIGHO2_01_FULL_34_10</name>
    <dbReference type="NCBI Taxonomy" id="1797577"/>
    <lineage>
        <taxon>Bacteria</taxon>
        <taxon>Candidatus Campbelliibacteriota</taxon>
    </lineage>
</organism>
<comment type="caution">
    <text evidence="9">The sequence shown here is derived from an EMBL/GenBank/DDBJ whole genome shotgun (WGS) entry which is preliminary data.</text>
</comment>
<evidence type="ECO:0000256" key="5">
    <source>
        <dbReference type="ARBA" id="ARBA00012964"/>
    </source>
</evidence>
<dbReference type="InterPro" id="IPR006674">
    <property type="entry name" value="HD_domain"/>
</dbReference>
<evidence type="ECO:0000256" key="4">
    <source>
        <dbReference type="ARBA" id="ARBA00011738"/>
    </source>
</evidence>
<evidence type="ECO:0000256" key="2">
    <source>
        <dbReference type="ARBA" id="ARBA00001936"/>
    </source>
</evidence>
<evidence type="ECO:0000259" key="8">
    <source>
        <dbReference type="SMART" id="SM00471"/>
    </source>
</evidence>
<protein>
    <recommendedName>
        <fullName evidence="5">5'-deoxynucleotidase</fullName>
        <ecNumber evidence="5">3.1.3.89</ecNumber>
    </recommendedName>
</protein>
<dbReference type="SMART" id="SM00471">
    <property type="entry name" value="HDc"/>
    <property type="match status" value="1"/>
</dbReference>
<dbReference type="Pfam" id="PF13023">
    <property type="entry name" value="HD_3"/>
    <property type="match status" value="1"/>
</dbReference>
<dbReference type="GO" id="GO:0046872">
    <property type="term" value="F:metal ion binding"/>
    <property type="evidence" value="ECO:0007669"/>
    <property type="project" value="UniProtKB-KW"/>
</dbReference>
<dbReference type="EC" id="3.1.3.89" evidence="5"/>
<dbReference type="Gene3D" id="1.10.3210.10">
    <property type="entry name" value="Hypothetical protein af1432"/>
    <property type="match status" value="1"/>
</dbReference>
<evidence type="ECO:0000256" key="3">
    <source>
        <dbReference type="ARBA" id="ARBA00001941"/>
    </source>
</evidence>
<gene>
    <name evidence="9" type="ORF">A2811_00625</name>
</gene>
<evidence type="ECO:0000313" key="9">
    <source>
        <dbReference type="EMBL" id="OGD68985.1"/>
    </source>
</evidence>
<accession>A0A1F5ENN7</accession>
<dbReference type="PANTHER" id="PTHR11845">
    <property type="entry name" value="5'-DEOXYNUCLEOTIDASE HDDC2"/>
    <property type="match status" value="1"/>
</dbReference>
<evidence type="ECO:0000256" key="6">
    <source>
        <dbReference type="ARBA" id="ARBA00022723"/>
    </source>
</evidence>
<comment type="cofactor">
    <cofactor evidence="2">
        <name>Mn(2+)</name>
        <dbReference type="ChEBI" id="CHEBI:29035"/>
    </cofactor>
</comment>
<dbReference type="GO" id="GO:0002953">
    <property type="term" value="F:5'-deoxynucleotidase activity"/>
    <property type="evidence" value="ECO:0007669"/>
    <property type="project" value="UniProtKB-EC"/>
</dbReference>
<dbReference type="Proteomes" id="UP000186670">
    <property type="component" value="Unassembled WGS sequence"/>
</dbReference>
<evidence type="ECO:0000313" key="10">
    <source>
        <dbReference type="Proteomes" id="UP000186670"/>
    </source>
</evidence>
<reference evidence="9 10" key="1">
    <citation type="journal article" date="2016" name="Nat. Commun.">
        <title>Thousands of microbial genomes shed light on interconnected biogeochemical processes in an aquifer system.</title>
        <authorList>
            <person name="Anantharaman K."/>
            <person name="Brown C.T."/>
            <person name="Hug L.A."/>
            <person name="Sharon I."/>
            <person name="Castelle C.J."/>
            <person name="Probst A.J."/>
            <person name="Thomas B.C."/>
            <person name="Singh A."/>
            <person name="Wilkins M.J."/>
            <person name="Karaoz U."/>
            <person name="Brodie E.L."/>
            <person name="Williams K.H."/>
            <person name="Hubbard S.S."/>
            <person name="Banfield J.F."/>
        </authorList>
    </citation>
    <scope>NUCLEOTIDE SEQUENCE [LARGE SCALE GENOMIC DNA]</scope>
</reference>
<dbReference type="GO" id="GO:0005737">
    <property type="term" value="C:cytoplasm"/>
    <property type="evidence" value="ECO:0007669"/>
    <property type="project" value="TreeGrafter"/>
</dbReference>
<dbReference type="InterPro" id="IPR003607">
    <property type="entry name" value="HD/PDEase_dom"/>
</dbReference>
<keyword evidence="6" id="KW-0479">Metal-binding</keyword>
<proteinExistence type="predicted"/>
<evidence type="ECO:0000256" key="7">
    <source>
        <dbReference type="ARBA" id="ARBA00022801"/>
    </source>
</evidence>
<comment type="catalytic activity">
    <reaction evidence="1">
        <text>a 2'-deoxyribonucleoside 5'-phosphate + H2O = a 2'-deoxyribonucleoside + phosphate</text>
        <dbReference type="Rhea" id="RHEA:36167"/>
        <dbReference type="ChEBI" id="CHEBI:15377"/>
        <dbReference type="ChEBI" id="CHEBI:18274"/>
        <dbReference type="ChEBI" id="CHEBI:43474"/>
        <dbReference type="ChEBI" id="CHEBI:65317"/>
        <dbReference type="EC" id="3.1.3.89"/>
    </reaction>
</comment>
<dbReference type="AlphaFoldDB" id="A0A1F5ENN7"/>
<keyword evidence="7" id="KW-0378">Hydrolase</keyword>
<dbReference type="InterPro" id="IPR039356">
    <property type="entry name" value="YfbR/HDDC2"/>
</dbReference>
<dbReference type="EMBL" id="MEZZ01000016">
    <property type="protein sequence ID" value="OGD68985.1"/>
    <property type="molecule type" value="Genomic_DNA"/>
</dbReference>
<dbReference type="PANTHER" id="PTHR11845:SF13">
    <property type="entry name" value="5'-DEOXYNUCLEOTIDASE HDDC2"/>
    <property type="match status" value="1"/>
</dbReference>
<comment type="cofactor">
    <cofactor evidence="3">
        <name>Co(2+)</name>
        <dbReference type="ChEBI" id="CHEBI:48828"/>
    </cofactor>
</comment>
<feature type="domain" description="HD/PDEase" evidence="8">
    <location>
        <begin position="31"/>
        <end position="149"/>
    </location>
</feature>
<comment type="subunit">
    <text evidence="4">Homodimer.</text>
</comment>